<dbReference type="AlphaFoldDB" id="A0A161QL07"/>
<dbReference type="RefSeq" id="WP_068738249.1">
    <property type="nucleotide sequence ID" value="NZ_LVYV01000055.1"/>
</dbReference>
<dbReference type="InterPro" id="IPR036554">
    <property type="entry name" value="GHMP_kinase_C_sf"/>
</dbReference>
<evidence type="ECO:0000313" key="8">
    <source>
        <dbReference type="EMBL" id="KZD20644.1"/>
    </source>
</evidence>
<feature type="domain" description="GHMP kinase C-terminal" evidence="7">
    <location>
        <begin position="234"/>
        <end position="307"/>
    </location>
</feature>
<evidence type="ECO:0000259" key="6">
    <source>
        <dbReference type="Pfam" id="PF00288"/>
    </source>
</evidence>
<evidence type="ECO:0000256" key="4">
    <source>
        <dbReference type="ARBA" id="ARBA00022840"/>
    </source>
</evidence>
<keyword evidence="9" id="KW-1185">Reference proteome</keyword>
<feature type="domain" description="GHMP kinase N-terminal" evidence="6">
    <location>
        <begin position="73"/>
        <end position="155"/>
    </location>
</feature>
<dbReference type="InterPro" id="IPR013750">
    <property type="entry name" value="GHMP_kinase_C_dom"/>
</dbReference>
<name>A0A161QL07_9BRAD</name>
<evidence type="ECO:0000313" key="9">
    <source>
        <dbReference type="Proteomes" id="UP000076574"/>
    </source>
</evidence>
<dbReference type="SUPFAM" id="SSF54211">
    <property type="entry name" value="Ribosomal protein S5 domain 2-like"/>
    <property type="match status" value="1"/>
</dbReference>
<organism evidence="8 9">
    <name type="scientific">Tardiphaga robiniae</name>
    <dbReference type="NCBI Taxonomy" id="943830"/>
    <lineage>
        <taxon>Bacteria</taxon>
        <taxon>Pseudomonadati</taxon>
        <taxon>Pseudomonadota</taxon>
        <taxon>Alphaproteobacteria</taxon>
        <taxon>Hyphomicrobiales</taxon>
        <taxon>Nitrobacteraceae</taxon>
        <taxon>Tardiphaga</taxon>
    </lineage>
</organism>
<evidence type="ECO:0000256" key="2">
    <source>
        <dbReference type="ARBA" id="ARBA00022741"/>
    </source>
</evidence>
<comment type="similarity">
    <text evidence="5">Belongs to the GHMP kinase family.</text>
</comment>
<evidence type="ECO:0000256" key="3">
    <source>
        <dbReference type="ARBA" id="ARBA00022777"/>
    </source>
</evidence>
<dbReference type="PIRSF" id="PIRSF036406">
    <property type="entry name" value="Hept_kin"/>
    <property type="match status" value="1"/>
</dbReference>
<comment type="caution">
    <text evidence="8">The sequence shown here is derived from an EMBL/GenBank/DDBJ whole genome shotgun (WGS) entry which is preliminary data.</text>
</comment>
<sequence>MITTRSPLRISLGGGGTDLPSYYREHGGFLIAGAINKYVYINVMRPFTEGIYLKYSQLEHVQATDEVQHPIIREAIKMLGFKTPQVEITTLADIPSGTGLGSSGSFTTALLKALYVHRMRQIEPKDLAELACEIEIDRLGEPIGKQDQYIAACGGLTCFTFNPDNSVDVVPLNISMDTKFDLEDNLLLFFTGFSRSAGSILKDQNTRTKSSDKDMIANLHFVKELGLKSQVMLETGKTEDFGALMHEHWEHKKRRSGGMSNSHIDEWYDIGMKNGAAGGKLVGAGGGGFLLFYASDRNKLRHSMAKAGLEEVRFAFDFEGTKVLFS</sequence>
<gene>
    <name evidence="8" type="ORF">A4A58_18080</name>
</gene>
<evidence type="ECO:0000256" key="1">
    <source>
        <dbReference type="ARBA" id="ARBA00022679"/>
    </source>
</evidence>
<keyword evidence="4" id="KW-0067">ATP-binding</keyword>
<dbReference type="PANTHER" id="PTHR32463:SF0">
    <property type="entry name" value="L-FUCOSE KINASE"/>
    <property type="match status" value="1"/>
</dbReference>
<dbReference type="InterPro" id="IPR006203">
    <property type="entry name" value="GHMP_knse_ATP-bd_CS"/>
</dbReference>
<evidence type="ECO:0000256" key="5">
    <source>
        <dbReference type="ARBA" id="ARBA00038121"/>
    </source>
</evidence>
<dbReference type="InterPro" id="IPR006204">
    <property type="entry name" value="GHMP_kinase_N_dom"/>
</dbReference>
<reference evidence="8 9" key="1">
    <citation type="submission" date="2016-03" db="EMBL/GenBank/DDBJ databases">
        <title>Microsymbionts genomes from the relict species Vavilovia formosa (Stev.) Fed.</title>
        <authorList>
            <person name="Kopat V."/>
            <person name="Chirak E."/>
            <person name="Kimeklis A."/>
            <person name="Andronov E."/>
        </authorList>
    </citation>
    <scope>NUCLEOTIDE SEQUENCE [LARGE SCALE GENOMIC DNA]</scope>
    <source>
        <strain evidence="8 9">Vaf07</strain>
    </source>
</reference>
<dbReference type="GO" id="GO:0050201">
    <property type="term" value="F:fucokinase activity"/>
    <property type="evidence" value="ECO:0007669"/>
    <property type="project" value="TreeGrafter"/>
</dbReference>
<dbReference type="Proteomes" id="UP000076574">
    <property type="component" value="Unassembled WGS sequence"/>
</dbReference>
<dbReference type="GO" id="GO:0005524">
    <property type="term" value="F:ATP binding"/>
    <property type="evidence" value="ECO:0007669"/>
    <property type="project" value="UniProtKB-KW"/>
</dbReference>
<dbReference type="SUPFAM" id="SSF55060">
    <property type="entry name" value="GHMP Kinase, C-terminal domain"/>
    <property type="match status" value="1"/>
</dbReference>
<dbReference type="OrthoDB" id="9812992at2"/>
<proteinExistence type="inferred from homology"/>
<dbReference type="InterPro" id="IPR020568">
    <property type="entry name" value="Ribosomal_Su5_D2-typ_SF"/>
</dbReference>
<dbReference type="GO" id="GO:0042352">
    <property type="term" value="P:GDP-L-fucose salvage"/>
    <property type="evidence" value="ECO:0007669"/>
    <property type="project" value="TreeGrafter"/>
</dbReference>
<dbReference type="PANTHER" id="PTHR32463">
    <property type="entry name" value="L-FUCOSE KINASE"/>
    <property type="match status" value="1"/>
</dbReference>
<dbReference type="Pfam" id="PF08544">
    <property type="entry name" value="GHMP_kinases_C"/>
    <property type="match status" value="1"/>
</dbReference>
<evidence type="ECO:0000259" key="7">
    <source>
        <dbReference type="Pfam" id="PF08544"/>
    </source>
</evidence>
<dbReference type="InterPro" id="IPR052203">
    <property type="entry name" value="GHMP_Kinase-Related"/>
</dbReference>
<dbReference type="Pfam" id="PF00288">
    <property type="entry name" value="GHMP_kinases_N"/>
    <property type="match status" value="1"/>
</dbReference>
<dbReference type="EMBL" id="LVYV01000055">
    <property type="protein sequence ID" value="KZD20644.1"/>
    <property type="molecule type" value="Genomic_DNA"/>
</dbReference>
<dbReference type="PROSITE" id="PS00627">
    <property type="entry name" value="GHMP_KINASES_ATP"/>
    <property type="match status" value="1"/>
</dbReference>
<dbReference type="InterPro" id="IPR014606">
    <property type="entry name" value="Heptose_7-P_kinase"/>
</dbReference>
<dbReference type="Gene3D" id="3.30.230.120">
    <property type="match status" value="1"/>
</dbReference>
<dbReference type="PRINTS" id="PR00960">
    <property type="entry name" value="LMBPPROTEIN"/>
</dbReference>
<protein>
    <submittedName>
        <fullName evidence="8">Galactokinase</fullName>
    </submittedName>
</protein>
<dbReference type="InterPro" id="IPR001174">
    <property type="entry name" value="HddA/FKP"/>
</dbReference>
<keyword evidence="2" id="KW-0547">Nucleotide-binding</keyword>
<accession>A0A161QL07</accession>
<keyword evidence="1" id="KW-0808">Transferase</keyword>
<dbReference type="STRING" id="943830.A4A58_18080"/>
<keyword evidence="3 8" id="KW-0418">Kinase</keyword>